<dbReference type="STRING" id="105231.A0A1Y1I600"/>
<dbReference type="GO" id="GO:0005634">
    <property type="term" value="C:nucleus"/>
    <property type="evidence" value="ECO:0007669"/>
    <property type="project" value="UniProtKB-SubCell"/>
</dbReference>
<dbReference type="GO" id="GO:0005737">
    <property type="term" value="C:cytoplasm"/>
    <property type="evidence" value="ECO:0000318"/>
    <property type="project" value="GO_Central"/>
</dbReference>
<protein>
    <recommendedName>
        <fullName evidence="5">Elongator complex protein 4</fullName>
    </recommendedName>
</protein>
<proteinExistence type="inferred from homology"/>
<dbReference type="InterPro" id="IPR008728">
    <property type="entry name" value="Elongator_complex_protein_4"/>
</dbReference>
<keyword evidence="7" id="KW-0819">tRNA processing</keyword>
<reference evidence="10 11" key="1">
    <citation type="journal article" date="2014" name="Nat. Commun.">
        <title>Klebsormidium flaccidum genome reveals primary factors for plant terrestrial adaptation.</title>
        <authorList>
            <person name="Hori K."/>
            <person name="Maruyama F."/>
            <person name="Fujisawa T."/>
            <person name="Togashi T."/>
            <person name="Yamamoto N."/>
            <person name="Seo M."/>
            <person name="Sato S."/>
            <person name="Yamada T."/>
            <person name="Mori H."/>
            <person name="Tajima N."/>
            <person name="Moriyama T."/>
            <person name="Ikeuchi M."/>
            <person name="Watanabe M."/>
            <person name="Wada H."/>
            <person name="Kobayashi K."/>
            <person name="Saito M."/>
            <person name="Masuda T."/>
            <person name="Sasaki-Sekimoto Y."/>
            <person name="Mashiguchi K."/>
            <person name="Awai K."/>
            <person name="Shimojima M."/>
            <person name="Masuda S."/>
            <person name="Iwai M."/>
            <person name="Nobusawa T."/>
            <person name="Narise T."/>
            <person name="Kondo S."/>
            <person name="Saito H."/>
            <person name="Sato R."/>
            <person name="Murakawa M."/>
            <person name="Ihara Y."/>
            <person name="Oshima-Yamada Y."/>
            <person name="Ohtaka K."/>
            <person name="Satoh M."/>
            <person name="Sonobe K."/>
            <person name="Ishii M."/>
            <person name="Ohtani R."/>
            <person name="Kanamori-Sato M."/>
            <person name="Honoki R."/>
            <person name="Miyazaki D."/>
            <person name="Mochizuki H."/>
            <person name="Umetsu J."/>
            <person name="Higashi K."/>
            <person name="Shibata D."/>
            <person name="Kamiya Y."/>
            <person name="Sato N."/>
            <person name="Nakamura Y."/>
            <person name="Tabata S."/>
            <person name="Ida S."/>
            <person name="Kurokawa K."/>
            <person name="Ohta H."/>
        </authorList>
    </citation>
    <scope>NUCLEOTIDE SEQUENCE [LARGE SCALE GENOMIC DNA]</scope>
    <source>
        <strain evidence="10 11">NIES-2285</strain>
    </source>
</reference>
<comment type="subcellular location">
    <subcellularLocation>
        <location evidence="2">Cytoplasm</location>
    </subcellularLocation>
    <subcellularLocation>
        <location evidence="1">Nucleus</location>
    </subcellularLocation>
</comment>
<dbReference type="GO" id="GO:0002098">
    <property type="term" value="P:tRNA wobble uridine modification"/>
    <property type="evidence" value="ECO:0000318"/>
    <property type="project" value="GO_Central"/>
</dbReference>
<keyword evidence="11" id="KW-1185">Reference proteome</keyword>
<evidence type="ECO:0000256" key="8">
    <source>
        <dbReference type="ARBA" id="ARBA00023242"/>
    </source>
</evidence>
<evidence type="ECO:0000256" key="1">
    <source>
        <dbReference type="ARBA" id="ARBA00004123"/>
    </source>
</evidence>
<sequence>MSQAVAHAQPLLYASTHPLPADFLTRLPVVTEKREEDAKEAPAASGVQEGQSGLRIAWQYQRYLDEQKALEERRTRQREATASATASTDEAMPSLHSSFSRPTVRSAFKASSRPEAPPPLDFCSSFDLRKQLGKEVLRLDTVHHHSIADLPALHAQCQDFVERLRPNRDVGRIVVHGLGQIPWEDPAEDWRYLALLRSLKGLVRTHPASVALVTLPTGSLPPGFLMRAQHVADTVLETQAVDEDDKELAAMFSYYGEIQGLLHVHKLALVNTQVPFIPEATSVAVSIVRRKRLTLEKMHIAPAFDDDVQEAGAGGSRAAVSAVACVGPKNAPSVLDF</sequence>
<evidence type="ECO:0000256" key="6">
    <source>
        <dbReference type="ARBA" id="ARBA00022490"/>
    </source>
</evidence>
<gene>
    <name evidence="10" type="ORF">KFL_002610090</name>
</gene>
<evidence type="ECO:0000313" key="11">
    <source>
        <dbReference type="Proteomes" id="UP000054558"/>
    </source>
</evidence>
<keyword evidence="8" id="KW-0539">Nucleus</keyword>
<dbReference type="GO" id="GO:0033588">
    <property type="term" value="C:elongator holoenzyme complex"/>
    <property type="evidence" value="ECO:0000318"/>
    <property type="project" value="GO_Central"/>
</dbReference>
<comment type="similarity">
    <text evidence="4">Belongs to the ELP4 family.</text>
</comment>
<evidence type="ECO:0000256" key="2">
    <source>
        <dbReference type="ARBA" id="ARBA00004496"/>
    </source>
</evidence>
<dbReference type="EMBL" id="DF237210">
    <property type="protein sequence ID" value="GAQ85923.1"/>
    <property type="molecule type" value="Genomic_DNA"/>
</dbReference>
<feature type="compositionally biased region" description="Low complexity" evidence="9">
    <location>
        <begin position="80"/>
        <end position="91"/>
    </location>
</feature>
<dbReference type="OMA" id="VGREWCH"/>
<keyword evidence="6" id="KW-0963">Cytoplasm</keyword>
<dbReference type="UniPathway" id="UPA00988"/>
<dbReference type="Proteomes" id="UP000054558">
    <property type="component" value="Unassembled WGS sequence"/>
</dbReference>
<evidence type="ECO:0000313" key="10">
    <source>
        <dbReference type="EMBL" id="GAQ85923.1"/>
    </source>
</evidence>
<dbReference type="Pfam" id="PF05625">
    <property type="entry name" value="PAXNEB"/>
    <property type="match status" value="1"/>
</dbReference>
<dbReference type="AlphaFoldDB" id="A0A1Y1I600"/>
<accession>A0A1Y1I600</accession>
<evidence type="ECO:0000256" key="9">
    <source>
        <dbReference type="SAM" id="MobiDB-lite"/>
    </source>
</evidence>
<evidence type="ECO:0000256" key="5">
    <source>
        <dbReference type="ARBA" id="ARBA00020265"/>
    </source>
</evidence>
<dbReference type="PANTHER" id="PTHR12896:SF1">
    <property type="entry name" value="ELONGATOR COMPLEX PROTEIN 4"/>
    <property type="match status" value="1"/>
</dbReference>
<evidence type="ECO:0000256" key="4">
    <source>
        <dbReference type="ARBA" id="ARBA00007573"/>
    </source>
</evidence>
<dbReference type="Gene3D" id="3.40.50.300">
    <property type="entry name" value="P-loop containing nucleotide triphosphate hydrolases"/>
    <property type="match status" value="1"/>
</dbReference>
<dbReference type="InterPro" id="IPR027417">
    <property type="entry name" value="P-loop_NTPase"/>
</dbReference>
<dbReference type="OrthoDB" id="289162at2759"/>
<evidence type="ECO:0000256" key="3">
    <source>
        <dbReference type="ARBA" id="ARBA00005043"/>
    </source>
</evidence>
<organism evidence="10 11">
    <name type="scientific">Klebsormidium nitens</name>
    <name type="common">Green alga</name>
    <name type="synonym">Ulothrix nitens</name>
    <dbReference type="NCBI Taxonomy" id="105231"/>
    <lineage>
        <taxon>Eukaryota</taxon>
        <taxon>Viridiplantae</taxon>
        <taxon>Streptophyta</taxon>
        <taxon>Klebsormidiophyceae</taxon>
        <taxon>Klebsormidiales</taxon>
        <taxon>Klebsormidiaceae</taxon>
        <taxon>Klebsormidium</taxon>
    </lineage>
</organism>
<evidence type="ECO:0000256" key="7">
    <source>
        <dbReference type="ARBA" id="ARBA00022694"/>
    </source>
</evidence>
<feature type="region of interest" description="Disordered" evidence="9">
    <location>
        <begin position="72"/>
        <end position="100"/>
    </location>
</feature>
<dbReference type="PANTHER" id="PTHR12896">
    <property type="entry name" value="PAX6 NEIGHBOR PROTEIN PAXNEB"/>
    <property type="match status" value="1"/>
</dbReference>
<name>A0A1Y1I600_KLENI</name>
<comment type="pathway">
    <text evidence="3">tRNA modification; 5-methoxycarbonylmethyl-2-thiouridine-tRNA biosynthesis.</text>
</comment>